<dbReference type="Pfam" id="PF00151">
    <property type="entry name" value="Lipase"/>
    <property type="match status" value="1"/>
</dbReference>
<dbReference type="PANTHER" id="PTHR11610:SF173">
    <property type="entry name" value="LIPASE DOMAIN-CONTAINING PROTEIN-RELATED"/>
    <property type="match status" value="1"/>
</dbReference>
<evidence type="ECO:0000256" key="1">
    <source>
        <dbReference type="ARBA" id="ARBA00004613"/>
    </source>
</evidence>
<dbReference type="PRINTS" id="PR00821">
    <property type="entry name" value="TAGLIPASE"/>
</dbReference>
<protein>
    <recommendedName>
        <fullName evidence="9">Lipase domain-containing protein</fullName>
    </recommendedName>
</protein>
<feature type="domain" description="Lipase" evidence="9">
    <location>
        <begin position="57"/>
        <end position="404"/>
    </location>
</feature>
<sequence length="535" mass="58729">MSLSVAILATTLTLSLVLCVVAAFPARPGRIIDKFGNDVTPPPVVLKEQPVQTRAHTCCADLGCYSSGGDFFDLLHRPINSVPSCSLKDKLKYHLNTRRNSKVTQILDSYETSTIDKSNFNPRQKTFIIIHGFLDDYRWPWWSATVGELLAQGDFNVIRLDWSHGNNIPYYQASANVRLVGSHCARFVHHIISEYGVSADNVEIVGHSLGAHGAGYAGEALKKTYGIALGHITGLDPAGPYFTSTKPTVRLDPTDAKKVITIVTDGETILVAAYGSPQPMGHMNFYPNGGSLQPGCSKNIVNGVITGPTMNTTDWSDLGTVAAIAFDGAACSHARAPVLYYESINDQDCNMTSYECSDYDKFLAGECFSCANGKCANLGFHADTSLISAQPRNYYTITTAKSPFCTVPHTFSFKIQPKTKDNDSKKKSALVFITLFGSLGTRKIRVTRKSVDLRPGQKYNFFFETPTELGVVHSLYFTWEEQESNLNPGNWFKTHYIWLDGDVSLTDASEQVTKYSVGVPDGKVQSGKDLLCSRK</sequence>
<keyword evidence="8" id="KW-0732">Signal</keyword>
<feature type="chain" id="PRO_5008898536" description="Lipase domain-containing protein" evidence="8">
    <location>
        <begin position="24"/>
        <end position="535"/>
    </location>
</feature>
<comment type="subcellular location">
    <subcellularLocation>
        <location evidence="1">Secreted</location>
    </subcellularLocation>
</comment>
<dbReference type="PIRSF" id="PIRSF000865">
    <property type="entry name" value="Lipoprotein_lipase_LIPH"/>
    <property type="match status" value="1"/>
</dbReference>
<feature type="signal peptide" evidence="8">
    <location>
        <begin position="1"/>
        <end position="23"/>
    </location>
</feature>
<evidence type="ECO:0000256" key="6">
    <source>
        <dbReference type="PIRSR" id="PIRSR000865-2"/>
    </source>
</evidence>
<dbReference type="GO" id="GO:0004806">
    <property type="term" value="F:triacylglycerol lipase activity"/>
    <property type="evidence" value="ECO:0007669"/>
    <property type="project" value="InterPro"/>
</dbReference>
<feature type="active site" description="Nucleophile" evidence="5">
    <location>
        <position position="208"/>
    </location>
</feature>
<evidence type="ECO:0000313" key="10">
    <source>
        <dbReference type="EMBL" id="GAV01862.1"/>
    </source>
</evidence>
<reference evidence="10 11" key="1">
    <citation type="journal article" date="2016" name="Nat. Commun.">
        <title>Extremotolerant tardigrade genome and improved radiotolerance of human cultured cells by tardigrade-unique protein.</title>
        <authorList>
            <person name="Hashimoto T."/>
            <person name="Horikawa D.D."/>
            <person name="Saito Y."/>
            <person name="Kuwahara H."/>
            <person name="Kozuka-Hata H."/>
            <person name="Shin-I T."/>
            <person name="Minakuchi Y."/>
            <person name="Ohishi K."/>
            <person name="Motoyama A."/>
            <person name="Aizu T."/>
            <person name="Enomoto A."/>
            <person name="Kondo K."/>
            <person name="Tanaka S."/>
            <person name="Hara Y."/>
            <person name="Koshikawa S."/>
            <person name="Sagara H."/>
            <person name="Miura T."/>
            <person name="Yokobori S."/>
            <person name="Miyagawa K."/>
            <person name="Suzuki Y."/>
            <person name="Kubo T."/>
            <person name="Oyama M."/>
            <person name="Kohara Y."/>
            <person name="Fujiyama A."/>
            <person name="Arakawa K."/>
            <person name="Katayama T."/>
            <person name="Toyoda A."/>
            <person name="Kunieda T."/>
        </authorList>
    </citation>
    <scope>NUCLEOTIDE SEQUENCE [LARGE SCALE GENOMIC DNA]</scope>
    <source>
        <strain evidence="10 11">YOKOZUNA-1</strain>
    </source>
</reference>
<dbReference type="ESTHER" id="ramva-a0a1d1vjq5">
    <property type="family name" value="Pancreatic_lipase"/>
</dbReference>
<dbReference type="InterPro" id="IPR013818">
    <property type="entry name" value="Lipase"/>
</dbReference>
<dbReference type="CDD" id="cd00707">
    <property type="entry name" value="Pancreat_lipase_like"/>
    <property type="match status" value="1"/>
</dbReference>
<evidence type="ECO:0000313" key="11">
    <source>
        <dbReference type="Proteomes" id="UP000186922"/>
    </source>
</evidence>
<evidence type="ECO:0000256" key="3">
    <source>
        <dbReference type="ARBA" id="ARBA00022525"/>
    </source>
</evidence>
<feature type="active site" description="Charge relay system" evidence="5">
    <location>
        <position position="236"/>
    </location>
</feature>
<evidence type="ECO:0000256" key="5">
    <source>
        <dbReference type="PIRSR" id="PIRSR000865-1"/>
    </source>
</evidence>
<keyword evidence="11" id="KW-1185">Reference proteome</keyword>
<evidence type="ECO:0000256" key="2">
    <source>
        <dbReference type="ARBA" id="ARBA00010701"/>
    </source>
</evidence>
<feature type="binding site" evidence="6">
    <location>
        <position position="250"/>
    </location>
    <ligand>
        <name>Ca(2+)</name>
        <dbReference type="ChEBI" id="CHEBI:29108"/>
    </ligand>
</feature>
<dbReference type="GO" id="GO:0046872">
    <property type="term" value="F:metal ion binding"/>
    <property type="evidence" value="ECO:0007669"/>
    <property type="project" value="UniProtKB-KW"/>
</dbReference>
<feature type="binding site" evidence="6">
    <location>
        <position position="255"/>
    </location>
    <ligand>
        <name>Ca(2+)</name>
        <dbReference type="ChEBI" id="CHEBI:29108"/>
    </ligand>
</feature>
<dbReference type="InterPro" id="IPR029058">
    <property type="entry name" value="AB_hydrolase_fold"/>
</dbReference>
<comment type="caution">
    <text evidence="10">The sequence shown here is derived from an EMBL/GenBank/DDBJ whole genome shotgun (WGS) entry which is preliminary data.</text>
</comment>
<dbReference type="PANTHER" id="PTHR11610">
    <property type="entry name" value="LIPASE"/>
    <property type="match status" value="1"/>
</dbReference>
<name>A0A1D1VJQ5_RAMVA</name>
<dbReference type="Gene3D" id="3.40.50.1820">
    <property type="entry name" value="alpha/beta hydrolase"/>
    <property type="match status" value="1"/>
</dbReference>
<dbReference type="OrthoDB" id="199913at2759"/>
<keyword evidence="6" id="KW-0106">Calcium</keyword>
<dbReference type="Proteomes" id="UP000186922">
    <property type="component" value="Unassembled WGS sequence"/>
</dbReference>
<organism evidence="10 11">
    <name type="scientific">Ramazzottius varieornatus</name>
    <name type="common">Water bear</name>
    <name type="synonym">Tardigrade</name>
    <dbReference type="NCBI Taxonomy" id="947166"/>
    <lineage>
        <taxon>Eukaryota</taxon>
        <taxon>Metazoa</taxon>
        <taxon>Ecdysozoa</taxon>
        <taxon>Tardigrada</taxon>
        <taxon>Eutardigrada</taxon>
        <taxon>Parachela</taxon>
        <taxon>Hypsibioidea</taxon>
        <taxon>Ramazzottiidae</taxon>
        <taxon>Ramazzottius</taxon>
    </lineage>
</organism>
<accession>A0A1D1VJQ5</accession>
<dbReference type="Gene3D" id="2.60.60.20">
    <property type="entry name" value="PLAT/LH2 domain"/>
    <property type="match status" value="1"/>
</dbReference>
<dbReference type="InterPro" id="IPR000734">
    <property type="entry name" value="TAG_lipase"/>
</dbReference>
<dbReference type="GO" id="GO:0016042">
    <property type="term" value="P:lipid catabolic process"/>
    <property type="evidence" value="ECO:0007669"/>
    <property type="project" value="TreeGrafter"/>
</dbReference>
<dbReference type="AlphaFoldDB" id="A0A1D1VJQ5"/>
<dbReference type="SUPFAM" id="SSF53474">
    <property type="entry name" value="alpha/beta-Hydrolases"/>
    <property type="match status" value="1"/>
</dbReference>
<evidence type="ECO:0000259" key="9">
    <source>
        <dbReference type="Pfam" id="PF00151"/>
    </source>
</evidence>
<dbReference type="EMBL" id="BDGG01000007">
    <property type="protein sequence ID" value="GAV01862.1"/>
    <property type="molecule type" value="Genomic_DNA"/>
</dbReference>
<evidence type="ECO:0000256" key="8">
    <source>
        <dbReference type="SAM" id="SignalP"/>
    </source>
</evidence>
<feature type="active site" description="Charge relay system" evidence="5">
    <location>
        <position position="333"/>
    </location>
</feature>
<dbReference type="InterPro" id="IPR033906">
    <property type="entry name" value="Lipase_N"/>
</dbReference>
<comment type="similarity">
    <text evidence="2 7">Belongs to the AB hydrolase superfamily. Lipase family.</text>
</comment>
<dbReference type="PRINTS" id="PR00823">
    <property type="entry name" value="PANCLIPASE"/>
</dbReference>
<dbReference type="InterPro" id="IPR016272">
    <property type="entry name" value="Lipase_LIPH"/>
</dbReference>
<dbReference type="InterPro" id="IPR036392">
    <property type="entry name" value="PLAT/LH2_dom_sf"/>
</dbReference>
<evidence type="ECO:0000256" key="4">
    <source>
        <dbReference type="ARBA" id="ARBA00023157"/>
    </source>
</evidence>
<keyword evidence="3" id="KW-0964">Secreted</keyword>
<keyword evidence="4" id="KW-1015">Disulfide bond</keyword>
<proteinExistence type="inferred from homology"/>
<dbReference type="GO" id="GO:0005615">
    <property type="term" value="C:extracellular space"/>
    <property type="evidence" value="ECO:0007669"/>
    <property type="project" value="TreeGrafter"/>
</dbReference>
<keyword evidence="6" id="KW-0479">Metal-binding</keyword>
<gene>
    <name evidence="10" type="primary">RvY_12504-1</name>
    <name evidence="10" type="synonym">RvY_12504.1</name>
    <name evidence="10" type="ORF">RvY_12504</name>
</gene>
<dbReference type="STRING" id="947166.A0A1D1VJQ5"/>
<feature type="binding site" evidence="6">
    <location>
        <position position="252"/>
    </location>
    <ligand>
        <name>Ca(2+)</name>
        <dbReference type="ChEBI" id="CHEBI:29108"/>
    </ligand>
</feature>
<dbReference type="SUPFAM" id="SSF49723">
    <property type="entry name" value="Lipase/lipooxygenase domain (PLAT/LH2 domain)"/>
    <property type="match status" value="1"/>
</dbReference>
<dbReference type="InterPro" id="IPR002331">
    <property type="entry name" value="Lipase_panc"/>
</dbReference>
<evidence type="ECO:0000256" key="7">
    <source>
        <dbReference type="RuleBase" id="RU004262"/>
    </source>
</evidence>